<evidence type="ECO:0000313" key="1">
    <source>
        <dbReference type="EMBL" id="CAJ2659591.1"/>
    </source>
</evidence>
<organism evidence="1 2">
    <name type="scientific">Trifolium pratense</name>
    <name type="common">Red clover</name>
    <dbReference type="NCBI Taxonomy" id="57577"/>
    <lineage>
        <taxon>Eukaryota</taxon>
        <taxon>Viridiplantae</taxon>
        <taxon>Streptophyta</taxon>
        <taxon>Embryophyta</taxon>
        <taxon>Tracheophyta</taxon>
        <taxon>Spermatophyta</taxon>
        <taxon>Magnoliopsida</taxon>
        <taxon>eudicotyledons</taxon>
        <taxon>Gunneridae</taxon>
        <taxon>Pentapetalae</taxon>
        <taxon>rosids</taxon>
        <taxon>fabids</taxon>
        <taxon>Fabales</taxon>
        <taxon>Fabaceae</taxon>
        <taxon>Papilionoideae</taxon>
        <taxon>50 kb inversion clade</taxon>
        <taxon>NPAAA clade</taxon>
        <taxon>Hologalegina</taxon>
        <taxon>IRL clade</taxon>
        <taxon>Trifolieae</taxon>
        <taxon>Trifolium</taxon>
    </lineage>
</organism>
<keyword evidence="2" id="KW-1185">Reference proteome</keyword>
<protein>
    <submittedName>
        <fullName evidence="1">Uncharacterized protein</fullName>
    </submittedName>
</protein>
<comment type="caution">
    <text evidence="1">The sequence shown here is derived from an EMBL/GenBank/DDBJ whole genome shotgun (WGS) entry which is preliminary data.</text>
</comment>
<dbReference type="Proteomes" id="UP001177021">
    <property type="component" value="Unassembled WGS sequence"/>
</dbReference>
<evidence type="ECO:0000313" key="2">
    <source>
        <dbReference type="Proteomes" id="UP001177021"/>
    </source>
</evidence>
<accession>A0ACB0KQZ8</accession>
<sequence length="285" mass="33158">MEQELIRGRDTANQLLEVIVNKLNINPHYHGDLEGLIIPLAQDLVNKVLRSFTNTLFLLNTNNDVFSDEEVLPITIKDLSKFPKLEETDHEACKSFKVQRGCYKRKSDAITWEKDSSILIEDGYEWRKYGQKKIMKAKYLRSYYRCSYKSEQDCAAMKQVQRIQEDPPLYRTTYYGHHNCKTSLSNSDITLLEPNNTSSMIINFNDSYKTKEQYPSFSSSLPASTKQEPVEVMIPYDHIVENQLISSDYYPLSCDYELEFDYFRHATMLSSTQSVEFDSKSCFGL</sequence>
<name>A0ACB0KQZ8_TRIPR</name>
<reference evidence="1" key="1">
    <citation type="submission" date="2023-10" db="EMBL/GenBank/DDBJ databases">
        <authorList>
            <person name="Rodriguez Cubillos JULIANA M."/>
            <person name="De Vega J."/>
        </authorList>
    </citation>
    <scope>NUCLEOTIDE SEQUENCE</scope>
</reference>
<proteinExistence type="predicted"/>
<gene>
    <name evidence="1" type="ORF">MILVUS5_LOCUS25721</name>
</gene>
<dbReference type="EMBL" id="CASHSV030000311">
    <property type="protein sequence ID" value="CAJ2659591.1"/>
    <property type="molecule type" value="Genomic_DNA"/>
</dbReference>